<comment type="subcellular location">
    <subcellularLocation>
        <location evidence="9">Cytoplasm</location>
    </subcellularLocation>
</comment>
<comment type="caution">
    <text evidence="12">The sequence shown here is derived from an EMBL/GenBank/DDBJ whole genome shotgun (WGS) entry which is preliminary data.</text>
</comment>
<dbReference type="CDD" id="cd01174">
    <property type="entry name" value="ribokinase"/>
    <property type="match status" value="1"/>
</dbReference>
<comment type="function">
    <text evidence="9">Catalyzes the phosphorylation of ribose at O-5 in a reaction requiring ATP and magnesium. The resulting D-ribose-5-phosphate can then be used either for sythesis of nucleotides, histidine, and tryptophan, or as a component of the pentose phosphate pathway.</text>
</comment>
<comment type="subunit">
    <text evidence="9">Homodimer.</text>
</comment>
<feature type="binding site" evidence="9">
    <location>
        <position position="251"/>
    </location>
    <ligand>
        <name>K(+)</name>
        <dbReference type="ChEBI" id="CHEBI:29103"/>
    </ligand>
</feature>
<feature type="binding site" evidence="9">
    <location>
        <position position="143"/>
    </location>
    <ligand>
        <name>substrate</name>
    </ligand>
</feature>
<evidence type="ECO:0000256" key="10">
    <source>
        <dbReference type="SAM" id="MobiDB-lite"/>
    </source>
</evidence>
<dbReference type="InterPro" id="IPR002139">
    <property type="entry name" value="Ribo/fructo_kinase"/>
</dbReference>
<comment type="catalytic activity">
    <reaction evidence="9">
        <text>D-ribose + ATP = D-ribose 5-phosphate + ADP + H(+)</text>
        <dbReference type="Rhea" id="RHEA:13697"/>
        <dbReference type="ChEBI" id="CHEBI:15378"/>
        <dbReference type="ChEBI" id="CHEBI:30616"/>
        <dbReference type="ChEBI" id="CHEBI:47013"/>
        <dbReference type="ChEBI" id="CHEBI:78346"/>
        <dbReference type="ChEBI" id="CHEBI:456216"/>
        <dbReference type="EC" id="2.7.1.15"/>
    </reaction>
</comment>
<evidence type="ECO:0000313" key="13">
    <source>
        <dbReference type="Proteomes" id="UP001223072"/>
    </source>
</evidence>
<feature type="binding site" evidence="9">
    <location>
        <begin position="256"/>
        <end position="257"/>
    </location>
    <ligand>
        <name>ATP</name>
        <dbReference type="ChEBI" id="CHEBI:30616"/>
    </ligand>
</feature>
<comment type="activity regulation">
    <text evidence="9">Activated by a monovalent cation that binds near, but not in, the active site. The most likely occupant of the site in vivo is potassium. Ion binding induces a conformational change that may alter substrate affinity.</text>
</comment>
<feature type="binding site" evidence="9">
    <location>
        <begin position="224"/>
        <end position="229"/>
    </location>
    <ligand>
        <name>ATP</name>
        <dbReference type="ChEBI" id="CHEBI:30616"/>
    </ligand>
</feature>
<keyword evidence="1 9" id="KW-0808">Transferase</keyword>
<feature type="binding site" evidence="9">
    <location>
        <position position="290"/>
    </location>
    <ligand>
        <name>K(+)</name>
        <dbReference type="ChEBI" id="CHEBI:29103"/>
    </ligand>
</feature>
<dbReference type="GO" id="GO:0004747">
    <property type="term" value="F:ribokinase activity"/>
    <property type="evidence" value="ECO:0007669"/>
    <property type="project" value="UniProtKB-EC"/>
</dbReference>
<feature type="binding site" evidence="9">
    <location>
        <begin position="44"/>
        <end position="48"/>
    </location>
    <ligand>
        <name>substrate</name>
    </ligand>
</feature>
<evidence type="ECO:0000256" key="6">
    <source>
        <dbReference type="ARBA" id="ARBA00022842"/>
    </source>
</evidence>
<keyword evidence="8 9" id="KW-0119">Carbohydrate metabolism</keyword>
<feature type="binding site" evidence="9">
    <location>
        <position position="292"/>
    </location>
    <ligand>
        <name>K(+)</name>
        <dbReference type="ChEBI" id="CHEBI:29103"/>
    </ligand>
</feature>
<protein>
    <recommendedName>
        <fullName evidence="9">Ribokinase</fullName>
        <shortName evidence="9">RK</shortName>
        <ecNumber evidence="9">2.7.1.15</ecNumber>
    </recommendedName>
</protein>
<feature type="binding site" evidence="9">
    <location>
        <begin position="16"/>
        <end position="18"/>
    </location>
    <ligand>
        <name>substrate</name>
    </ligand>
</feature>
<keyword evidence="2 9" id="KW-0479">Metal-binding</keyword>
<feature type="binding site" evidence="9">
    <location>
        <position position="287"/>
    </location>
    <ligand>
        <name>K(+)</name>
        <dbReference type="ChEBI" id="CHEBI:29103"/>
    </ligand>
</feature>
<evidence type="ECO:0000256" key="9">
    <source>
        <dbReference type="HAMAP-Rule" id="MF_01987"/>
    </source>
</evidence>
<comment type="similarity">
    <text evidence="9">Belongs to the carbohydrate kinase PfkB family. Ribokinase subfamily.</text>
</comment>
<keyword evidence="5 9" id="KW-0067">ATP-binding</keyword>
<feature type="domain" description="Carbohydrate kinase PfkB" evidence="11">
    <location>
        <begin position="8"/>
        <end position="295"/>
    </location>
</feature>
<dbReference type="HAMAP" id="MF_01987">
    <property type="entry name" value="Ribokinase"/>
    <property type="match status" value="1"/>
</dbReference>
<organism evidence="12 13">
    <name type="scientific">Streptomyces turgidiscabies</name>
    <dbReference type="NCBI Taxonomy" id="85558"/>
    <lineage>
        <taxon>Bacteria</taxon>
        <taxon>Bacillati</taxon>
        <taxon>Actinomycetota</taxon>
        <taxon>Actinomycetes</taxon>
        <taxon>Kitasatosporales</taxon>
        <taxon>Streptomycetaceae</taxon>
        <taxon>Streptomyces</taxon>
    </lineage>
</organism>
<dbReference type="Proteomes" id="UP001223072">
    <property type="component" value="Unassembled WGS sequence"/>
</dbReference>
<dbReference type="RefSeq" id="WP_307628306.1">
    <property type="nucleotide sequence ID" value="NZ_JAUSZS010000004.1"/>
</dbReference>
<dbReference type="PANTHER" id="PTHR10584:SF166">
    <property type="entry name" value="RIBOKINASE"/>
    <property type="match status" value="1"/>
</dbReference>
<dbReference type="InterPro" id="IPR011611">
    <property type="entry name" value="PfkB_dom"/>
</dbReference>
<dbReference type="SUPFAM" id="SSF53613">
    <property type="entry name" value="Ribokinase-like"/>
    <property type="match status" value="1"/>
</dbReference>
<dbReference type="PRINTS" id="PR00990">
    <property type="entry name" value="RIBOKINASE"/>
</dbReference>
<keyword evidence="13" id="KW-1185">Reference proteome</keyword>
<dbReference type="Pfam" id="PF00294">
    <property type="entry name" value="PfkB"/>
    <property type="match status" value="1"/>
</dbReference>
<reference evidence="12 13" key="1">
    <citation type="submission" date="2023-07" db="EMBL/GenBank/DDBJ databases">
        <title>Comparative genomics of wheat-associated soil bacteria to identify genetic determinants of phenazine resistance.</title>
        <authorList>
            <person name="Mouncey N."/>
        </authorList>
    </citation>
    <scope>NUCLEOTIDE SEQUENCE [LARGE SCALE GENOMIC DNA]</scope>
    <source>
        <strain evidence="12 13">W2I16</strain>
    </source>
</reference>
<dbReference type="PANTHER" id="PTHR10584">
    <property type="entry name" value="SUGAR KINASE"/>
    <property type="match status" value="1"/>
</dbReference>
<sequence length="346" mass="34177">MSEPRSPLVVVIGSVNIDHVVVADAFPSPGQTILGRTAQVTLGGKGANQAVAAASGGVRTAMIARVGDDAEADTARAGLAARGVDVRGVTAVPGAKTGTAWITVAAGDNSIIVVPGANFAWQSEDDPTGGAGAEAAVVLAQLEIPLDVVQRAAAACRGRFLLNAAPAAELPDELIAHCDVLIVNEHEQAVVSGQSGAEPATEPAAVREAHAALRGRGAKAVVTTLGGAGVIVTDTDGTTTVLPAIPADVVDTTGAGDAFTGVFAARLAAGDSILAAARLGIAAGSLAVRVAGAQQHHVDLQTLRAMAGTARTTDTADATHAPDPTGTTDLTDLTGITGTTGITGKD</sequence>
<name>A0ABU0RV00_9ACTN</name>
<keyword evidence="9" id="KW-0963">Cytoplasm</keyword>
<gene>
    <name evidence="9" type="primary">rbsK</name>
    <name evidence="12" type="ORF">QFZ49_004695</name>
</gene>
<dbReference type="InterPro" id="IPR029056">
    <property type="entry name" value="Ribokinase-like"/>
</dbReference>
<keyword evidence="6 9" id="KW-0460">Magnesium</keyword>
<dbReference type="Gene3D" id="3.40.1190.20">
    <property type="match status" value="1"/>
</dbReference>
<evidence type="ECO:0000256" key="7">
    <source>
        <dbReference type="ARBA" id="ARBA00022958"/>
    </source>
</evidence>
<evidence type="ECO:0000256" key="3">
    <source>
        <dbReference type="ARBA" id="ARBA00022741"/>
    </source>
</evidence>
<evidence type="ECO:0000256" key="2">
    <source>
        <dbReference type="ARBA" id="ARBA00022723"/>
    </source>
</evidence>
<keyword evidence="3 9" id="KW-0547">Nucleotide-binding</keyword>
<evidence type="ECO:0000256" key="4">
    <source>
        <dbReference type="ARBA" id="ARBA00022777"/>
    </source>
</evidence>
<keyword evidence="4 9" id="KW-0418">Kinase</keyword>
<evidence type="ECO:0000259" key="11">
    <source>
        <dbReference type="Pfam" id="PF00294"/>
    </source>
</evidence>
<feature type="binding site" evidence="9">
    <location>
        <position position="257"/>
    </location>
    <ligand>
        <name>substrate</name>
    </ligand>
</feature>
<feature type="region of interest" description="Disordered" evidence="10">
    <location>
        <begin position="311"/>
        <end position="346"/>
    </location>
</feature>
<evidence type="ECO:0000256" key="8">
    <source>
        <dbReference type="ARBA" id="ARBA00023277"/>
    </source>
</evidence>
<comment type="caution">
    <text evidence="9">Lacks conserved residue(s) required for the propagation of feature annotation.</text>
</comment>
<proteinExistence type="inferred from homology"/>
<feature type="binding site" evidence="9">
    <location>
        <position position="184"/>
    </location>
    <ligand>
        <name>ATP</name>
        <dbReference type="ChEBI" id="CHEBI:30616"/>
    </ligand>
</feature>
<evidence type="ECO:0000313" key="12">
    <source>
        <dbReference type="EMBL" id="MDQ0934755.1"/>
    </source>
</evidence>
<dbReference type="EMBL" id="JAUSZS010000004">
    <property type="protein sequence ID" value="MDQ0934755.1"/>
    <property type="molecule type" value="Genomic_DNA"/>
</dbReference>
<accession>A0ABU0RV00</accession>
<comment type="cofactor">
    <cofactor evidence="9">
        <name>Mg(2+)</name>
        <dbReference type="ChEBI" id="CHEBI:18420"/>
    </cofactor>
    <text evidence="9">Requires a divalent cation, most likely magnesium in vivo, as an electrophilic catalyst to aid phosphoryl group transfer. It is the chelate of the metal and the nucleotide that is the actual substrate.</text>
</comment>
<comment type="pathway">
    <text evidence="9">Carbohydrate metabolism; D-ribose degradation; D-ribose 5-phosphate from beta-D-ribopyranose: step 2/2.</text>
</comment>
<dbReference type="InterPro" id="IPR011877">
    <property type="entry name" value="Ribokinase"/>
</dbReference>
<feature type="binding site" evidence="9">
    <location>
        <position position="253"/>
    </location>
    <ligand>
        <name>K(+)</name>
        <dbReference type="ChEBI" id="CHEBI:29103"/>
    </ligand>
</feature>
<keyword evidence="7 9" id="KW-0630">Potassium</keyword>
<evidence type="ECO:0000256" key="1">
    <source>
        <dbReference type="ARBA" id="ARBA00022679"/>
    </source>
</evidence>
<feature type="active site" description="Proton acceptor" evidence="9">
    <location>
        <position position="257"/>
    </location>
</feature>
<dbReference type="EC" id="2.7.1.15" evidence="9"/>
<evidence type="ECO:0000256" key="5">
    <source>
        <dbReference type="ARBA" id="ARBA00022840"/>
    </source>
</evidence>